<name>A0A368YE02_9RHOB</name>
<reference evidence="1 2" key="1">
    <citation type="submission" date="2018-07" db="EMBL/GenBank/DDBJ databases">
        <title>Genomic Encyclopedia of Type Strains, Phase III (KMG-III): the genomes of soil and plant-associated and newly described type strains.</title>
        <authorList>
            <person name="Whitman W."/>
        </authorList>
    </citation>
    <scope>NUCLEOTIDE SEQUENCE [LARGE SCALE GENOMIC DNA]</scope>
    <source>
        <strain evidence="1 2">CECT 8525</strain>
    </source>
</reference>
<evidence type="ECO:0000313" key="2">
    <source>
        <dbReference type="Proteomes" id="UP000253345"/>
    </source>
</evidence>
<protein>
    <submittedName>
        <fullName evidence="1">Uncharacterized protein</fullName>
    </submittedName>
</protein>
<accession>A0A368YE02</accession>
<evidence type="ECO:0000313" key="1">
    <source>
        <dbReference type="EMBL" id="RCW77909.1"/>
    </source>
</evidence>
<organism evidence="1 2">
    <name type="scientific">Paracoccus lutimaris</name>
    <dbReference type="NCBI Taxonomy" id="1490030"/>
    <lineage>
        <taxon>Bacteria</taxon>
        <taxon>Pseudomonadati</taxon>
        <taxon>Pseudomonadota</taxon>
        <taxon>Alphaproteobacteria</taxon>
        <taxon>Rhodobacterales</taxon>
        <taxon>Paracoccaceae</taxon>
        <taxon>Paracoccus</taxon>
    </lineage>
</organism>
<proteinExistence type="predicted"/>
<gene>
    <name evidence="1" type="ORF">DFP89_1535</name>
</gene>
<keyword evidence="2" id="KW-1185">Reference proteome</keyword>
<dbReference type="Proteomes" id="UP000253345">
    <property type="component" value="Unassembled WGS sequence"/>
</dbReference>
<comment type="caution">
    <text evidence="1">The sequence shown here is derived from an EMBL/GenBank/DDBJ whole genome shotgun (WGS) entry which is preliminary data.</text>
</comment>
<dbReference type="AlphaFoldDB" id="A0A368YE02"/>
<dbReference type="EMBL" id="QPJL01000053">
    <property type="protein sequence ID" value="RCW77909.1"/>
    <property type="molecule type" value="Genomic_DNA"/>
</dbReference>
<dbReference type="OrthoDB" id="8222794at2"/>
<sequence length="199" mass="22239">MALPPRVFFTVHEVTARWGCNIADVAGWADAGRFRIITGIAPVRCGEEVISGKVALSPFDLLPLFRRCGTGPSEGQMRRIQPLNRQDWLLITDPQGGITVAVADMMILAEEVHAFEEDNDMVRRVAAGPGASTPYDWDGMTVALVQRIHDRGLPSTQAELIAEMQDWFAEQSDGKKMPDSRSIRRRITPIWRALRREEA</sequence>